<evidence type="ECO:0000313" key="1">
    <source>
        <dbReference type="EMBL" id="EFZ37329.1"/>
    </source>
</evidence>
<dbReference type="STRING" id="28134.SAMN05444288_2307"/>
<dbReference type="HOGENOM" id="CLU_083590_1_0_10"/>
<dbReference type="eggNOG" id="ENOG502Z9BE">
    <property type="taxonomic scope" value="Bacteria"/>
</dbReference>
<accession>E7RNN6</accession>
<evidence type="ECO:0000313" key="2">
    <source>
        <dbReference type="Proteomes" id="UP000005580"/>
    </source>
</evidence>
<name>E7RNN6_9BACT</name>
<dbReference type="EMBL" id="AEPE02000003">
    <property type="protein sequence ID" value="EFZ37329.1"/>
    <property type="molecule type" value="Genomic_DNA"/>
</dbReference>
<dbReference type="Pfam" id="PF19515">
    <property type="entry name" value="DUF6048"/>
    <property type="match status" value="1"/>
</dbReference>
<sequence>MMLSALTGSAQQPKRIVPEKTDTIATFRGVAVSADLVGLGQLVLSGYGQLEAALRVNIKDKYFPVVELGLGRANADDVTTRLTYKATAPYGKAGLDFNMMRNKHDDYRLYLGFRYAFTSFKYDIEHPGIIDPVWGGVHNFGAQGVKGSYHWLEGVAGIDAKIWGAFRLGWSVRYKRRLFHTAGEIGEPWYVPGFGRAGGAKFGATFNVILEI</sequence>
<comment type="caution">
    <text evidence="1">The sequence shown here is derived from an EMBL/GenBank/DDBJ whole genome shotgun (WGS) entry which is preliminary data.</text>
</comment>
<proteinExistence type="predicted"/>
<reference evidence="1" key="1">
    <citation type="submission" date="2011-01" db="EMBL/GenBank/DDBJ databases">
        <authorList>
            <person name="Muzny D."/>
            <person name="Qin X."/>
            <person name="Buhay C."/>
            <person name="Dugan-Rocha S."/>
            <person name="Ding Y."/>
            <person name="Chen G."/>
            <person name="Hawes A."/>
            <person name="Holder M."/>
            <person name="Jhangiani S."/>
            <person name="Johnson A."/>
            <person name="Khan Z."/>
            <person name="Li Z."/>
            <person name="Liu W."/>
            <person name="Liu X."/>
            <person name="Perez L."/>
            <person name="Shen H."/>
            <person name="Wang Q."/>
            <person name="Watt J."/>
            <person name="Xi L."/>
            <person name="Xin Y."/>
            <person name="Zhou J."/>
            <person name="Deng J."/>
            <person name="Jiang H."/>
            <person name="Liu Y."/>
            <person name="Qu J."/>
            <person name="Song X.-Z."/>
            <person name="Zhang L."/>
            <person name="Villasana D."/>
            <person name="Johnson A."/>
            <person name="Liu J."/>
            <person name="Liyanage D."/>
            <person name="Lorensuhewa L."/>
            <person name="Robinson T."/>
            <person name="Song A."/>
            <person name="Song B.-B."/>
            <person name="Dinh H."/>
            <person name="Thornton R."/>
            <person name="Coyle M."/>
            <person name="Francisco L."/>
            <person name="Jackson L."/>
            <person name="Javaid M."/>
            <person name="Korchina V."/>
            <person name="Kovar C."/>
            <person name="Mata R."/>
            <person name="Mathew T."/>
            <person name="Ngo R."/>
            <person name="Nguyen L."/>
            <person name="Nguyen N."/>
            <person name="Okwuonu G."/>
            <person name="Ongeri F."/>
            <person name="Pham C."/>
            <person name="Simmons D."/>
            <person name="Wilczek-Boney K."/>
            <person name="Hale W."/>
            <person name="Jakkamsetti A."/>
            <person name="Pham P."/>
            <person name="Ruth R."/>
            <person name="San Lucas F."/>
            <person name="Warren J."/>
            <person name="Zhang J."/>
            <person name="Zhao Z."/>
            <person name="Zhou C."/>
            <person name="Zhu D."/>
            <person name="Lee S."/>
            <person name="Bess C."/>
            <person name="Blankenburg K."/>
            <person name="Forbes L."/>
            <person name="Fu Q."/>
            <person name="Gubbala S."/>
            <person name="Hirani K."/>
            <person name="Jayaseelan J.C."/>
            <person name="Lara F."/>
            <person name="Munidasa M."/>
            <person name="Palculict T."/>
            <person name="Patil S."/>
            <person name="Pu L.-L."/>
            <person name="Saada N."/>
            <person name="Tang L."/>
            <person name="Weissenberger G."/>
            <person name="Zhu Y."/>
            <person name="Hemphill L."/>
            <person name="Shang Y."/>
            <person name="Youmans B."/>
            <person name="Ayvaz T."/>
            <person name="Ross M."/>
            <person name="Santibanez J."/>
            <person name="Aqrawi P."/>
            <person name="Gross S."/>
            <person name="Joshi V."/>
            <person name="Fowler G."/>
            <person name="Nazareth L."/>
            <person name="Reid J."/>
            <person name="Worley K."/>
            <person name="Petrosino J."/>
            <person name="Highlander S."/>
            <person name="Gibbs R."/>
        </authorList>
    </citation>
    <scope>NUCLEOTIDE SEQUENCE [LARGE SCALE GENOMIC DNA]</scope>
    <source>
        <strain evidence="1">ATCC 33269</strain>
    </source>
</reference>
<evidence type="ECO:0008006" key="3">
    <source>
        <dbReference type="Google" id="ProtNLM"/>
    </source>
</evidence>
<dbReference type="InterPro" id="IPR046111">
    <property type="entry name" value="DUF6048"/>
</dbReference>
<gene>
    <name evidence="1" type="ORF">HMPREF0663_10787</name>
</gene>
<protein>
    <recommendedName>
        <fullName evidence="3">Outer membrane protein beta-barrel domain-containing protein</fullName>
    </recommendedName>
</protein>
<dbReference type="AlphaFoldDB" id="E7RNN6"/>
<keyword evidence="2" id="KW-1185">Reference proteome</keyword>
<organism evidence="1 2">
    <name type="scientific">Hoylesella oralis ATCC 33269</name>
    <dbReference type="NCBI Taxonomy" id="873533"/>
    <lineage>
        <taxon>Bacteria</taxon>
        <taxon>Pseudomonadati</taxon>
        <taxon>Bacteroidota</taxon>
        <taxon>Bacteroidia</taxon>
        <taxon>Bacteroidales</taxon>
        <taxon>Prevotellaceae</taxon>
        <taxon>Hoylesella</taxon>
    </lineage>
</organism>
<dbReference type="Proteomes" id="UP000005580">
    <property type="component" value="Unassembled WGS sequence"/>
</dbReference>